<reference evidence="2" key="1">
    <citation type="submission" date="2021-01" db="UniProtKB">
        <authorList>
            <consortium name="EnsemblMetazoa"/>
        </authorList>
    </citation>
    <scope>IDENTIFICATION</scope>
</reference>
<name>A0A7M7MFE9_VARDE</name>
<dbReference type="OrthoDB" id="10524449at2759"/>
<evidence type="ECO:0000256" key="1">
    <source>
        <dbReference type="SAM" id="MobiDB-lite"/>
    </source>
</evidence>
<dbReference type="AlphaFoldDB" id="A0A7M7MFE9"/>
<feature type="region of interest" description="Disordered" evidence="1">
    <location>
        <begin position="1"/>
        <end position="34"/>
    </location>
</feature>
<dbReference type="EnsemblMetazoa" id="XM_022816912">
    <property type="protein sequence ID" value="XP_022672647"/>
    <property type="gene ID" value="LOC111255201"/>
</dbReference>
<sequence length="381" mass="41145">MVTGANTPRLPSMSDTWCSGVERRSSSSDTRAAADRTLNISEVRERCPTMSAELISADSEFPARAGHVVQRRTSVPPAVLAENICDTIGQQAMKCTSGRAILGRGGSAIAANSFVGNPPFIENSDVHNTSLSTAGGLYNGSDICIRQRIGRLGSPKTPTPHPLIQQSSLFPIKHVHHSPLHSAQRRWSSGDSRVEHETNLSSVREATPYFGVPTGISGLSNAPLASSPFAYGTGSWDGVSRPFTVTSSSSAIPKTSCTVRPTGPVYLPHWRDGLSVLPPQNKSPNQRDLRSSHINQRQREVPGQFASGNGLLAANERRSLSTDEAHMLYQVALGSRDLIDRSVEPHMLRPLPAELFHRDSVVVIERPDLADIFKPPPQLSS</sequence>
<dbReference type="InParanoid" id="A0A7M7MFE9"/>
<dbReference type="GeneID" id="111255201"/>
<organism evidence="2 3">
    <name type="scientific">Varroa destructor</name>
    <name type="common">Honeybee mite</name>
    <dbReference type="NCBI Taxonomy" id="109461"/>
    <lineage>
        <taxon>Eukaryota</taxon>
        <taxon>Metazoa</taxon>
        <taxon>Ecdysozoa</taxon>
        <taxon>Arthropoda</taxon>
        <taxon>Chelicerata</taxon>
        <taxon>Arachnida</taxon>
        <taxon>Acari</taxon>
        <taxon>Parasitiformes</taxon>
        <taxon>Mesostigmata</taxon>
        <taxon>Gamasina</taxon>
        <taxon>Dermanyssoidea</taxon>
        <taxon>Varroidae</taxon>
        <taxon>Varroa</taxon>
    </lineage>
</organism>
<evidence type="ECO:0000313" key="2">
    <source>
        <dbReference type="EnsemblMetazoa" id="XP_022672647"/>
    </source>
</evidence>
<proteinExistence type="predicted"/>
<protein>
    <submittedName>
        <fullName evidence="2">Uncharacterized protein</fullName>
    </submittedName>
</protein>
<dbReference type="Proteomes" id="UP000594260">
    <property type="component" value="Unplaced"/>
</dbReference>
<dbReference type="RefSeq" id="XP_022672647.1">
    <property type="nucleotide sequence ID" value="XM_022816912.1"/>
</dbReference>
<accession>A0A7M7MFE9</accession>
<evidence type="ECO:0000313" key="3">
    <source>
        <dbReference type="Proteomes" id="UP000594260"/>
    </source>
</evidence>
<dbReference type="KEGG" id="vde:111255201"/>
<feature type="region of interest" description="Disordered" evidence="1">
    <location>
        <begin position="273"/>
        <end position="292"/>
    </location>
</feature>
<keyword evidence="3" id="KW-1185">Reference proteome</keyword>